<keyword evidence="2" id="KW-0479">Metal-binding</keyword>
<keyword evidence="1" id="KW-0349">Heme</keyword>
<evidence type="ECO:0000256" key="3">
    <source>
        <dbReference type="ARBA" id="ARBA00023004"/>
    </source>
</evidence>
<organism evidence="6 7">
    <name type="scientific">Toxocara canis</name>
    <name type="common">Canine roundworm</name>
    <dbReference type="NCBI Taxonomy" id="6265"/>
    <lineage>
        <taxon>Eukaryota</taxon>
        <taxon>Metazoa</taxon>
        <taxon>Ecdysozoa</taxon>
        <taxon>Nematoda</taxon>
        <taxon>Chromadorea</taxon>
        <taxon>Rhabditida</taxon>
        <taxon>Spirurina</taxon>
        <taxon>Ascaridomorpha</taxon>
        <taxon>Ascaridoidea</taxon>
        <taxon>Toxocaridae</taxon>
        <taxon>Toxocara</taxon>
    </lineage>
</organism>
<evidence type="ECO:0000313" key="7">
    <source>
        <dbReference type="Proteomes" id="UP000031036"/>
    </source>
</evidence>
<gene>
    <name evidence="6" type="primary">glb-9</name>
    <name evidence="6" type="ORF">Tcan_11201</name>
</gene>
<dbReference type="CDD" id="cd01040">
    <property type="entry name" value="Mb-like"/>
    <property type="match status" value="1"/>
</dbReference>
<dbReference type="OrthoDB" id="5859312at2759"/>
<proteinExistence type="predicted"/>
<dbReference type="EMBL" id="JPKZ01000486">
    <property type="protein sequence ID" value="KHN87053.1"/>
    <property type="molecule type" value="Genomic_DNA"/>
</dbReference>
<feature type="compositionally biased region" description="Polar residues" evidence="4">
    <location>
        <begin position="252"/>
        <end position="264"/>
    </location>
</feature>
<dbReference type="InterPro" id="IPR012292">
    <property type="entry name" value="Globin/Proto"/>
</dbReference>
<dbReference type="AlphaFoldDB" id="A0A0B2VZG9"/>
<dbReference type="GO" id="GO:0019825">
    <property type="term" value="F:oxygen binding"/>
    <property type="evidence" value="ECO:0007669"/>
    <property type="project" value="InterPro"/>
</dbReference>
<dbReference type="GO" id="GO:0020037">
    <property type="term" value="F:heme binding"/>
    <property type="evidence" value="ECO:0007669"/>
    <property type="project" value="InterPro"/>
</dbReference>
<evidence type="ECO:0000256" key="1">
    <source>
        <dbReference type="ARBA" id="ARBA00022617"/>
    </source>
</evidence>
<dbReference type="STRING" id="6265.A0A0B2VZG9"/>
<dbReference type="PANTHER" id="PTHR46458:SF17">
    <property type="entry name" value="GLOBIN FAMILY PROFILE DOMAIN-CONTAINING PROTEIN"/>
    <property type="match status" value="1"/>
</dbReference>
<protein>
    <submittedName>
        <fullName evidence="6">Globin-like protein 9</fullName>
    </submittedName>
</protein>
<dbReference type="InterPro" id="IPR000971">
    <property type="entry name" value="Globin"/>
</dbReference>
<dbReference type="InterPro" id="IPR044399">
    <property type="entry name" value="Mb-like_M"/>
</dbReference>
<evidence type="ECO:0000256" key="2">
    <source>
        <dbReference type="ARBA" id="ARBA00022723"/>
    </source>
</evidence>
<feature type="domain" description="Globin" evidence="5">
    <location>
        <begin position="47"/>
        <end position="196"/>
    </location>
</feature>
<dbReference type="Proteomes" id="UP000031036">
    <property type="component" value="Unassembled WGS sequence"/>
</dbReference>
<feature type="region of interest" description="Disordered" evidence="4">
    <location>
        <begin position="251"/>
        <end position="274"/>
    </location>
</feature>
<dbReference type="PANTHER" id="PTHR46458">
    <property type="entry name" value="BLR2807 PROTEIN"/>
    <property type="match status" value="1"/>
</dbReference>
<dbReference type="GO" id="GO:0046872">
    <property type="term" value="F:metal ion binding"/>
    <property type="evidence" value="ECO:0007669"/>
    <property type="project" value="UniProtKB-KW"/>
</dbReference>
<dbReference type="PROSITE" id="PS01033">
    <property type="entry name" value="GLOBIN"/>
    <property type="match status" value="1"/>
</dbReference>
<dbReference type="Gene3D" id="1.10.490.10">
    <property type="entry name" value="Globins"/>
    <property type="match status" value="1"/>
</dbReference>
<evidence type="ECO:0000256" key="4">
    <source>
        <dbReference type="SAM" id="MobiDB-lite"/>
    </source>
</evidence>
<reference evidence="6 7" key="1">
    <citation type="submission" date="2014-11" db="EMBL/GenBank/DDBJ databases">
        <title>Genetic blueprint of the zoonotic pathogen Toxocara canis.</title>
        <authorList>
            <person name="Zhu X.-Q."/>
            <person name="Korhonen P.K."/>
            <person name="Cai H."/>
            <person name="Young N.D."/>
            <person name="Nejsum P."/>
            <person name="von Samson-Himmelstjerna G."/>
            <person name="Boag P.R."/>
            <person name="Tan P."/>
            <person name="Li Q."/>
            <person name="Min J."/>
            <person name="Yang Y."/>
            <person name="Wang X."/>
            <person name="Fang X."/>
            <person name="Hall R.S."/>
            <person name="Hofmann A."/>
            <person name="Sternberg P.W."/>
            <person name="Jex A.R."/>
            <person name="Gasser R.B."/>
        </authorList>
    </citation>
    <scope>NUCLEOTIDE SEQUENCE [LARGE SCALE GENOMIC DNA]</scope>
    <source>
        <strain evidence="6">PN_DK_2014</strain>
    </source>
</reference>
<keyword evidence="7" id="KW-1185">Reference proteome</keyword>
<name>A0A0B2VZG9_TOXCA</name>
<dbReference type="InterPro" id="IPR050532">
    <property type="entry name" value="Globin-like_OT"/>
</dbReference>
<comment type="caution">
    <text evidence="6">The sequence shown here is derived from an EMBL/GenBank/DDBJ whole genome shotgun (WGS) entry which is preliminary data.</text>
</comment>
<evidence type="ECO:0000313" key="6">
    <source>
        <dbReference type="EMBL" id="KHN87053.1"/>
    </source>
</evidence>
<accession>A0A0B2VZG9</accession>
<keyword evidence="3" id="KW-0408">Iron</keyword>
<evidence type="ECO:0000259" key="5">
    <source>
        <dbReference type="PROSITE" id="PS01033"/>
    </source>
</evidence>
<dbReference type="InterPro" id="IPR009050">
    <property type="entry name" value="Globin-like_sf"/>
</dbReference>
<sequence>MKNCKRFRDEDNGFVHTSNVDNLYNHLDRSVSIVATSRSSLLSLLPTLTPSQAQTIRKSWKHINTKGLYTVIRRCFQRLESACPSVSSAFNSVNNQLSANMSTVRTLADHTKFMLTLIDRIVDGDEDIVIELRRIGGCHAVLRENFGFGEEELERLGELLAESFLKLDGIRQSKETSRAWRLLIASMIDQWRVGFDSEWRMQKRRASFNSQASGGSPESENSRAWRLLIASMIDQWRVGFDSEWRMQKRRASFNSQASGGSPESENSRRNSVPVRKSSLRADVLYVTRKLSNF</sequence>
<dbReference type="SUPFAM" id="SSF46458">
    <property type="entry name" value="Globin-like"/>
    <property type="match status" value="1"/>
</dbReference>